<name>A0ABY4ZWU6_9CAUL</name>
<accession>A0ABY4ZWU6</accession>
<reference evidence="1 2" key="1">
    <citation type="submission" date="2022-04" db="EMBL/GenBank/DDBJ databases">
        <title>Genome sequence of soybean root-associated Caulobacter segnis RL271.</title>
        <authorList>
            <person name="Longley R."/>
            <person name="Bonito G."/>
            <person name="Trigodet F."/>
            <person name="Crosson S."/>
            <person name="Fiebig A."/>
        </authorList>
    </citation>
    <scope>NUCLEOTIDE SEQUENCE [LARGE SCALE GENOMIC DNA]</scope>
    <source>
        <strain evidence="1 2">RL271</strain>
    </source>
</reference>
<gene>
    <name evidence="1" type="ORF">MZV50_06805</name>
</gene>
<protein>
    <recommendedName>
        <fullName evidence="3">DUF4376 domain-containing protein</fullName>
    </recommendedName>
</protein>
<evidence type="ECO:0000313" key="2">
    <source>
        <dbReference type="Proteomes" id="UP001057520"/>
    </source>
</evidence>
<proteinExistence type="predicted"/>
<keyword evidence="2" id="KW-1185">Reference proteome</keyword>
<sequence length="242" mass="25726">MSLATMALRICTVLALFGRTDAGDRVADSEIRALDDEVEGGVGVAVYVDEMSATGGLADFGAGEGSAQLVVEILATTRGPDSSLGVPQTGSGLELAIDLVEHQVRRALLDETVVWSRLWRQLTLKQGTYKFERGANKANGVRLAGREISMTCGLLADPPIGAPLPIFWTDFLAALAVEPLFAEVYDKIVAVVTGEPLASWRQDQAAQALTANAVREIGVTPPFETIDDEAPETSEIEIVADD</sequence>
<evidence type="ECO:0000313" key="1">
    <source>
        <dbReference type="EMBL" id="USQ97246.1"/>
    </source>
</evidence>
<dbReference type="Proteomes" id="UP001057520">
    <property type="component" value="Chromosome"/>
</dbReference>
<dbReference type="EMBL" id="CP096040">
    <property type="protein sequence ID" value="USQ97246.1"/>
    <property type="molecule type" value="Genomic_DNA"/>
</dbReference>
<evidence type="ECO:0008006" key="3">
    <source>
        <dbReference type="Google" id="ProtNLM"/>
    </source>
</evidence>
<organism evidence="1 2">
    <name type="scientific">Caulobacter segnis</name>
    <dbReference type="NCBI Taxonomy" id="88688"/>
    <lineage>
        <taxon>Bacteria</taxon>
        <taxon>Pseudomonadati</taxon>
        <taxon>Pseudomonadota</taxon>
        <taxon>Alphaproteobacteria</taxon>
        <taxon>Caulobacterales</taxon>
        <taxon>Caulobacteraceae</taxon>
        <taxon>Caulobacter</taxon>
    </lineage>
</organism>